<evidence type="ECO:0000256" key="1">
    <source>
        <dbReference type="SAM" id="MobiDB-lite"/>
    </source>
</evidence>
<evidence type="ECO:0000313" key="3">
    <source>
        <dbReference type="Proteomes" id="UP001278766"/>
    </source>
</evidence>
<feature type="region of interest" description="Disordered" evidence="1">
    <location>
        <begin position="160"/>
        <end position="182"/>
    </location>
</feature>
<evidence type="ECO:0008006" key="4">
    <source>
        <dbReference type="Google" id="ProtNLM"/>
    </source>
</evidence>
<dbReference type="Gene3D" id="1.25.10.50">
    <property type="match status" value="1"/>
</dbReference>
<protein>
    <recommendedName>
        <fullName evidence="4">DNA mismatch repair protein HSM3 N-terminal domain-containing protein</fullName>
    </recommendedName>
</protein>
<feature type="region of interest" description="Disordered" evidence="1">
    <location>
        <begin position="270"/>
        <end position="291"/>
    </location>
</feature>
<dbReference type="RefSeq" id="XP_062654015.1">
    <property type="nucleotide sequence ID" value="XM_062808489.1"/>
</dbReference>
<keyword evidence="3" id="KW-1185">Reference proteome</keyword>
<evidence type="ECO:0000313" key="2">
    <source>
        <dbReference type="EMBL" id="KAK3290501.1"/>
    </source>
</evidence>
<sequence length="393" mass="42782">METTPVTGLDELDKHLDDLIQDPSLTLNPKLFDDVELQLTESNIPPLIPRFLPRLTTVLKQYTEDPTAIVNLTIKLLGPVPFEDVFSLAQSDELIVALDSPAPAANLLGMAILHKATAAPRFISFFCTHPDLVAAFIRRWLVAPQVEVGQKGGKVLGDLLDIDSAQPPPPPPTRPADASHTDLSIRRAPGEGTLWNLLFRGPHMYALLIGLVSGRHPDTLDNPRQLSLAQGRVLRLLPRLAAIDFPAVSHSHFPAPPTLALFINGDATNGSFEENGAENGETHPAPAPLRPPQPGEGLLQFAALRLVQRTDLLMHLSLVDFFETLVALMRVTAPSADKLATLRAVVGEAVAGDEVLREALLSLPDRTVEEEAEDLRRWLGEVLPGEEVRLAVR</sequence>
<gene>
    <name evidence="2" type="ORF">B0H64DRAFT_59909</name>
</gene>
<proteinExistence type="predicted"/>
<dbReference type="EMBL" id="JAUEPN010000013">
    <property type="protein sequence ID" value="KAK3290501.1"/>
    <property type="molecule type" value="Genomic_DNA"/>
</dbReference>
<dbReference type="GeneID" id="87845437"/>
<name>A0AAE0H617_9PEZI</name>
<comment type="caution">
    <text evidence="2">The sequence shown here is derived from an EMBL/GenBank/DDBJ whole genome shotgun (WGS) entry which is preliminary data.</text>
</comment>
<organism evidence="2 3">
    <name type="scientific">Chaetomium fimeti</name>
    <dbReference type="NCBI Taxonomy" id="1854472"/>
    <lineage>
        <taxon>Eukaryota</taxon>
        <taxon>Fungi</taxon>
        <taxon>Dikarya</taxon>
        <taxon>Ascomycota</taxon>
        <taxon>Pezizomycotina</taxon>
        <taxon>Sordariomycetes</taxon>
        <taxon>Sordariomycetidae</taxon>
        <taxon>Sordariales</taxon>
        <taxon>Chaetomiaceae</taxon>
        <taxon>Chaetomium</taxon>
    </lineage>
</organism>
<dbReference type="Proteomes" id="UP001278766">
    <property type="component" value="Unassembled WGS sequence"/>
</dbReference>
<reference evidence="2" key="1">
    <citation type="journal article" date="2023" name="Mol. Phylogenet. Evol.">
        <title>Genome-scale phylogeny and comparative genomics of the fungal order Sordariales.</title>
        <authorList>
            <person name="Hensen N."/>
            <person name="Bonometti L."/>
            <person name="Westerberg I."/>
            <person name="Brannstrom I.O."/>
            <person name="Guillou S."/>
            <person name="Cros-Aarteil S."/>
            <person name="Calhoun S."/>
            <person name="Haridas S."/>
            <person name="Kuo A."/>
            <person name="Mondo S."/>
            <person name="Pangilinan J."/>
            <person name="Riley R."/>
            <person name="LaButti K."/>
            <person name="Andreopoulos B."/>
            <person name="Lipzen A."/>
            <person name="Chen C."/>
            <person name="Yan M."/>
            <person name="Daum C."/>
            <person name="Ng V."/>
            <person name="Clum A."/>
            <person name="Steindorff A."/>
            <person name="Ohm R.A."/>
            <person name="Martin F."/>
            <person name="Silar P."/>
            <person name="Natvig D.O."/>
            <person name="Lalanne C."/>
            <person name="Gautier V."/>
            <person name="Ament-Velasquez S.L."/>
            <person name="Kruys A."/>
            <person name="Hutchinson M.I."/>
            <person name="Powell A.J."/>
            <person name="Barry K."/>
            <person name="Miller A.N."/>
            <person name="Grigoriev I.V."/>
            <person name="Debuchy R."/>
            <person name="Gladieux P."/>
            <person name="Hiltunen Thoren M."/>
            <person name="Johannesson H."/>
        </authorList>
    </citation>
    <scope>NUCLEOTIDE SEQUENCE</scope>
    <source>
        <strain evidence="2">CBS 168.71</strain>
    </source>
</reference>
<reference evidence="2" key="2">
    <citation type="submission" date="2023-06" db="EMBL/GenBank/DDBJ databases">
        <authorList>
            <consortium name="Lawrence Berkeley National Laboratory"/>
            <person name="Haridas S."/>
            <person name="Hensen N."/>
            <person name="Bonometti L."/>
            <person name="Westerberg I."/>
            <person name="Brannstrom I.O."/>
            <person name="Guillou S."/>
            <person name="Cros-Aarteil S."/>
            <person name="Calhoun S."/>
            <person name="Kuo A."/>
            <person name="Mondo S."/>
            <person name="Pangilinan J."/>
            <person name="Riley R."/>
            <person name="Labutti K."/>
            <person name="Andreopoulos B."/>
            <person name="Lipzen A."/>
            <person name="Chen C."/>
            <person name="Yanf M."/>
            <person name="Daum C."/>
            <person name="Ng V."/>
            <person name="Clum A."/>
            <person name="Steindorff A."/>
            <person name="Ohm R."/>
            <person name="Martin F."/>
            <person name="Silar P."/>
            <person name="Natvig D."/>
            <person name="Lalanne C."/>
            <person name="Gautier V."/>
            <person name="Ament-Velasquez S.L."/>
            <person name="Kruys A."/>
            <person name="Hutchinson M.I."/>
            <person name="Powell A.J."/>
            <person name="Barry K."/>
            <person name="Miller A.N."/>
            <person name="Grigoriev I.V."/>
            <person name="Debuchy R."/>
            <person name="Gladieux P."/>
            <person name="Thoren M.H."/>
            <person name="Johannesson H."/>
        </authorList>
    </citation>
    <scope>NUCLEOTIDE SEQUENCE</scope>
    <source>
        <strain evidence="2">CBS 168.71</strain>
    </source>
</reference>
<accession>A0AAE0H617</accession>
<dbReference type="AlphaFoldDB" id="A0AAE0H617"/>